<evidence type="ECO:0000313" key="1">
    <source>
        <dbReference type="EMBL" id="VAV85352.1"/>
    </source>
</evidence>
<organism evidence="1">
    <name type="scientific">hydrothermal vent metagenome</name>
    <dbReference type="NCBI Taxonomy" id="652676"/>
    <lineage>
        <taxon>unclassified sequences</taxon>
        <taxon>metagenomes</taxon>
        <taxon>ecological metagenomes</taxon>
    </lineage>
</organism>
<reference evidence="1" key="1">
    <citation type="submission" date="2018-06" db="EMBL/GenBank/DDBJ databases">
        <authorList>
            <person name="Zhirakovskaya E."/>
        </authorList>
    </citation>
    <scope>NUCLEOTIDE SEQUENCE</scope>
</reference>
<protein>
    <recommendedName>
        <fullName evidence="2">Lipoprotein</fullName>
    </recommendedName>
</protein>
<gene>
    <name evidence="1" type="ORF">MNBD_DELTA01-328</name>
</gene>
<sequence>MKRLVPFKSSRLWRVTTFRYLLLLAVIAGLTACATAPQELMVVVDKDRIEEAWERAYDEGLALGYEREFHDMDNKIAEFNRKEVDQPLPMNLFIRMQLEVTEDSCVLWLKGKDMDIAREDDQVLDDMQKIVTKIERCCGIKDEAGRPVKK</sequence>
<proteinExistence type="predicted"/>
<accession>A0A3B0QYJ1</accession>
<dbReference type="AlphaFoldDB" id="A0A3B0QYJ1"/>
<name>A0A3B0QYJ1_9ZZZZ</name>
<dbReference type="EMBL" id="UOEA01000085">
    <property type="protein sequence ID" value="VAV85352.1"/>
    <property type="molecule type" value="Genomic_DNA"/>
</dbReference>
<dbReference type="PROSITE" id="PS51257">
    <property type="entry name" value="PROKAR_LIPOPROTEIN"/>
    <property type="match status" value="1"/>
</dbReference>
<evidence type="ECO:0008006" key="2">
    <source>
        <dbReference type="Google" id="ProtNLM"/>
    </source>
</evidence>